<name>A0A3E2HI50_SCYLI</name>
<dbReference type="InterPro" id="IPR050471">
    <property type="entry name" value="AB_hydrolase"/>
</dbReference>
<reference evidence="3 4" key="1">
    <citation type="submission" date="2018-05" db="EMBL/GenBank/DDBJ databases">
        <title>Draft genome sequence of Scytalidium lignicola DSM 105466, a ubiquitous saprotrophic fungus.</title>
        <authorList>
            <person name="Buettner E."/>
            <person name="Gebauer A.M."/>
            <person name="Hofrichter M."/>
            <person name="Liers C."/>
            <person name="Kellner H."/>
        </authorList>
    </citation>
    <scope>NUCLEOTIDE SEQUENCE [LARGE SCALE GENOMIC DNA]</scope>
    <source>
        <strain evidence="3 4">DSM 105466</strain>
    </source>
</reference>
<comment type="caution">
    <text evidence="3">The sequence shown here is derived from an EMBL/GenBank/DDBJ whole genome shotgun (WGS) entry which is preliminary data.</text>
</comment>
<feature type="region of interest" description="Disordered" evidence="1">
    <location>
        <begin position="709"/>
        <end position="774"/>
    </location>
</feature>
<feature type="compositionally biased region" description="Low complexity" evidence="1">
    <location>
        <begin position="157"/>
        <end position="187"/>
    </location>
</feature>
<feature type="compositionally biased region" description="Low complexity" evidence="1">
    <location>
        <begin position="417"/>
        <end position="428"/>
    </location>
</feature>
<dbReference type="PANTHER" id="PTHR43433">
    <property type="entry name" value="HYDROLASE, ALPHA/BETA FOLD FAMILY PROTEIN"/>
    <property type="match status" value="1"/>
</dbReference>
<dbReference type="STRING" id="5539.A0A3E2HI50"/>
<dbReference type="OrthoDB" id="435520at2759"/>
<sequence>MSSKAPSIPNQTRQHARRKSLQGPSTHTSNRVHIQPASPEVISSLITSLSIISSPANELFENPIGIGSQSVPTSPSAVKSVFNIGFNHLDSHSYGNYRSTSGSFGIDYGAYDNPSLRELPEEESLDDLAASPPVIRTAKPPSGFSPLTAPKDPAKESGSLKSLLRGSSRPSSKGSSLDDGSSIGNLSIEPGIPPPPRELRRQSSGDSWGKKQSRNQKGLMYMSSKERLREKEQERKRASAGTAGSNGKGFGLERLPMPTFESDSFMAETAITEEASTGNEDNAPNKSSAAGGEASKQAKSSARPPLDSPGGIGSGRFIPARDSSLRNSTTTPASRKRTSQRTSRQKGKQRATEDGDETVSEIGKQSDQKRERHRRATDGASKFMEPLSLEMPEMPSPKLTPERSETKGNHHNHHLSPADAAEEGAPAPSVAQRKSRTSSDKENRLSIQKPSSGKSTPEPTDGQSKRNSGSRLKRLSAPLSPRGPEKSLGRSNSNPLSRVASPEPTKAPKIHVDDRPSSGDSIDDAVDAYLCSPRLSQKLRDPRTGRTISFSEVGDSEGFAVFCCVGMGLTRYITAFYDELALTLKLRLITPDRPGVGDSEPYTDGNTTPLSWPDDVYAICQALKITKFSILAHSAGAIYALATALRMPQHIRGRIHLLAPWIPPSQMNVFGTQVISPPANSIPTSQRILRALPTPMLKVANSSFMSATSSSITSSLPKNQSKRGKRKSTGRDTPALTGRITPGLDKENRLAESNSPDSVDKGPLERALKDPTDPNSEAAILAAAASSLAEKERQMNYDSRLTHAIWDMATTNANPAVDLLVCLERRHTIGFRYVDITRPVVIHHGSRDSRVPVENVKWLGKTMRRCEVRILDGEGHGLMASAVVMGGILMEIAREWEDWAKVTSLGTGSKGGDGRRTLRERASVAAFR</sequence>
<dbReference type="SUPFAM" id="SSF53474">
    <property type="entry name" value="alpha/beta-Hydrolases"/>
    <property type="match status" value="1"/>
</dbReference>
<feature type="compositionally biased region" description="Basic residues" evidence="1">
    <location>
        <begin position="334"/>
        <end position="349"/>
    </location>
</feature>
<organism evidence="3 4">
    <name type="scientific">Scytalidium lignicola</name>
    <name type="common">Hyphomycete</name>
    <dbReference type="NCBI Taxonomy" id="5539"/>
    <lineage>
        <taxon>Eukaryota</taxon>
        <taxon>Fungi</taxon>
        <taxon>Dikarya</taxon>
        <taxon>Ascomycota</taxon>
        <taxon>Pezizomycotina</taxon>
        <taxon>Leotiomycetes</taxon>
        <taxon>Leotiomycetes incertae sedis</taxon>
        <taxon>Scytalidium</taxon>
    </lineage>
</organism>
<dbReference type="PANTHER" id="PTHR43433:SF10">
    <property type="entry name" value="AB HYDROLASE-1 DOMAIN-CONTAINING PROTEIN"/>
    <property type="match status" value="1"/>
</dbReference>
<proteinExistence type="predicted"/>
<dbReference type="AlphaFoldDB" id="A0A3E2HI50"/>
<dbReference type="EMBL" id="NCSJ02000041">
    <property type="protein sequence ID" value="RFU33104.1"/>
    <property type="molecule type" value="Genomic_DNA"/>
</dbReference>
<feature type="compositionally biased region" description="Basic and acidic residues" evidence="1">
    <location>
        <begin position="224"/>
        <end position="237"/>
    </location>
</feature>
<feature type="compositionally biased region" description="Polar residues" evidence="1">
    <location>
        <begin position="445"/>
        <end position="470"/>
    </location>
</feature>
<evidence type="ECO:0000313" key="3">
    <source>
        <dbReference type="EMBL" id="RFU33104.1"/>
    </source>
</evidence>
<dbReference type="Gene3D" id="3.40.50.1820">
    <property type="entry name" value="alpha/beta hydrolase"/>
    <property type="match status" value="1"/>
</dbReference>
<evidence type="ECO:0000256" key="1">
    <source>
        <dbReference type="SAM" id="MobiDB-lite"/>
    </source>
</evidence>
<evidence type="ECO:0000313" key="4">
    <source>
        <dbReference type="Proteomes" id="UP000258309"/>
    </source>
</evidence>
<dbReference type="Pfam" id="PF00561">
    <property type="entry name" value="Abhydrolase_1"/>
    <property type="match status" value="1"/>
</dbReference>
<feature type="compositionally biased region" description="Basic and acidic residues" evidence="1">
    <location>
        <begin position="758"/>
        <end position="772"/>
    </location>
</feature>
<dbReference type="Proteomes" id="UP000258309">
    <property type="component" value="Unassembled WGS sequence"/>
</dbReference>
<gene>
    <name evidence="3" type="ORF">B7463_g3257</name>
</gene>
<dbReference type="InterPro" id="IPR000073">
    <property type="entry name" value="AB_hydrolase_1"/>
</dbReference>
<feature type="non-terminal residue" evidence="3">
    <location>
        <position position="1"/>
    </location>
</feature>
<feature type="compositionally biased region" description="Polar residues" evidence="1">
    <location>
        <begin position="1"/>
        <end position="13"/>
    </location>
</feature>
<dbReference type="InterPro" id="IPR029058">
    <property type="entry name" value="AB_hydrolase_fold"/>
</dbReference>
<feature type="domain" description="AB hydrolase-1" evidence="2">
    <location>
        <begin position="585"/>
        <end position="667"/>
    </location>
</feature>
<feature type="compositionally biased region" description="Polar residues" evidence="1">
    <location>
        <begin position="22"/>
        <end position="32"/>
    </location>
</feature>
<dbReference type="OMA" id="KQSHDSW"/>
<feature type="region of interest" description="Disordered" evidence="1">
    <location>
        <begin position="1"/>
        <end position="36"/>
    </location>
</feature>
<protein>
    <recommendedName>
        <fullName evidence="2">AB hydrolase-1 domain-containing protein</fullName>
    </recommendedName>
</protein>
<feature type="non-terminal residue" evidence="3">
    <location>
        <position position="928"/>
    </location>
</feature>
<accession>A0A3E2HI50</accession>
<evidence type="ECO:0000259" key="2">
    <source>
        <dbReference type="Pfam" id="PF00561"/>
    </source>
</evidence>
<feature type="compositionally biased region" description="Polar residues" evidence="1">
    <location>
        <begin position="274"/>
        <end position="288"/>
    </location>
</feature>
<feature type="region of interest" description="Disordered" evidence="1">
    <location>
        <begin position="133"/>
        <end position="524"/>
    </location>
</feature>
<keyword evidence="4" id="KW-1185">Reference proteome</keyword>